<proteinExistence type="predicted"/>
<reference evidence="1" key="1">
    <citation type="submission" date="2013-07" db="EMBL/GenBank/DDBJ databases">
        <title>The genome of an arbuscular mycorrhizal fungus provides insights into the evolution of the oldest plant symbiosis.</title>
        <authorList>
            <consortium name="DOE Joint Genome Institute"/>
            <person name="Tisserant E."/>
            <person name="Malbreil M."/>
            <person name="Kuo A."/>
            <person name="Kohler A."/>
            <person name="Symeonidi A."/>
            <person name="Balestrini R."/>
            <person name="Charron P."/>
            <person name="Duensing N."/>
            <person name="Frei-dit-Frey N."/>
            <person name="Gianinazzi-Pearson V."/>
            <person name="Gilbert B."/>
            <person name="Handa Y."/>
            <person name="Hijri M."/>
            <person name="Kaul R."/>
            <person name="Kawaguchi M."/>
            <person name="Krajinski F."/>
            <person name="Lammers P."/>
            <person name="Lapierre D."/>
            <person name="Masclaux F.G."/>
            <person name="Murat C."/>
            <person name="Morin E."/>
            <person name="Ndikumana S."/>
            <person name="Pagni M."/>
            <person name="Petitpierre D."/>
            <person name="Requena N."/>
            <person name="Rosikiewicz P."/>
            <person name="Riley R."/>
            <person name="Saito K."/>
            <person name="San Clemente H."/>
            <person name="Shapiro H."/>
            <person name="van Tuinen D."/>
            <person name="Becard G."/>
            <person name="Bonfante P."/>
            <person name="Paszkowski U."/>
            <person name="Shachar-Hill Y."/>
            <person name="Young J.P."/>
            <person name="Sanders I.R."/>
            <person name="Henrissat B."/>
            <person name="Rensing S.A."/>
            <person name="Grigoriev I.V."/>
            <person name="Corradi N."/>
            <person name="Roux C."/>
            <person name="Martin F."/>
        </authorList>
    </citation>
    <scope>NUCLEOTIDE SEQUENCE</scope>
    <source>
        <strain evidence="1">DAOM 197198</strain>
    </source>
</reference>
<name>U9SZ35_RHIID</name>
<gene>
    <name evidence="1" type="ORF">GLOINDRAFT_89512</name>
</gene>
<evidence type="ECO:0000313" key="1">
    <source>
        <dbReference type="EMBL" id="ERZ96410.1"/>
    </source>
</evidence>
<dbReference type="AlphaFoldDB" id="U9SZ35"/>
<dbReference type="HOGENOM" id="CLU_2312936_0_0_1"/>
<dbReference type="EMBL" id="KI300486">
    <property type="protein sequence ID" value="ERZ96410.1"/>
    <property type="molecule type" value="Genomic_DNA"/>
</dbReference>
<protein>
    <submittedName>
        <fullName evidence="1">Uncharacterized protein</fullName>
    </submittedName>
</protein>
<accession>U9SZ35</accession>
<feature type="non-terminal residue" evidence="1">
    <location>
        <position position="1"/>
    </location>
</feature>
<organism evidence="1">
    <name type="scientific">Rhizophagus irregularis (strain DAOM 181602 / DAOM 197198 / MUCL 43194)</name>
    <name type="common">Arbuscular mycorrhizal fungus</name>
    <name type="synonym">Glomus intraradices</name>
    <dbReference type="NCBI Taxonomy" id="747089"/>
    <lineage>
        <taxon>Eukaryota</taxon>
        <taxon>Fungi</taxon>
        <taxon>Fungi incertae sedis</taxon>
        <taxon>Mucoromycota</taxon>
        <taxon>Glomeromycotina</taxon>
        <taxon>Glomeromycetes</taxon>
        <taxon>Glomerales</taxon>
        <taxon>Glomeraceae</taxon>
        <taxon>Rhizophagus</taxon>
    </lineage>
</organism>
<sequence>KMLKVQYAEYIFFMWLSDTIQFKSIIDVGYVDHLKKRETLHQIKSARGIGSTVIFIYSLGNSEQKCRVQRNFVSEFCNSGYIFSKLKTLGQIRNFSHDQS</sequence>